<comment type="similarity">
    <text evidence="1">Belongs to the fungal fucose-specific lectin family.</text>
</comment>
<protein>
    <recommendedName>
        <fullName evidence="2">Peptidase metallopeptidase domain-containing protein</fullName>
    </recommendedName>
</protein>
<evidence type="ECO:0000259" key="2">
    <source>
        <dbReference type="SMART" id="SM00235"/>
    </source>
</evidence>
<feature type="domain" description="Peptidase metallopeptidase" evidence="2">
    <location>
        <begin position="48"/>
        <end position="191"/>
    </location>
</feature>
<keyword evidence="4" id="KW-1185">Reference proteome</keyword>
<dbReference type="SMART" id="SM00235">
    <property type="entry name" value="ZnMc"/>
    <property type="match status" value="1"/>
</dbReference>
<reference evidence="3" key="1">
    <citation type="submission" date="2021-03" db="EMBL/GenBank/DDBJ databases">
        <title>Comparative genomics and phylogenomic investigation of the class Geoglossomycetes provide insights into ecological specialization and systematics.</title>
        <authorList>
            <person name="Melie T."/>
            <person name="Pirro S."/>
            <person name="Miller A.N."/>
            <person name="Quandt A."/>
        </authorList>
    </citation>
    <scope>NUCLEOTIDE SEQUENCE</scope>
    <source>
        <strain evidence="3">CAQ_001_2017</strain>
    </source>
</reference>
<sequence>MASTTDPSQSTFRVRSGQVPCLTKPSTSGVTARAAGAPERKFRMAIVPETLWSPGQTLKVYFYSNDLTPQKNQWIKDTASDWTNWANIKFDFVNNLPADIRVSFNAKGGNNSQIGIRARNVPADQPTMNLDPEGMTGADPDYERMTVLHEFGHALGADHEQQSPSGGIRWNPPKVYEKYAKIGWKKEDVDMWVLSYSAENTEATPLDGLSVMMYTVGPDETLDGWSSTTNSRLSQWDRQWIARHYPSNDIPICPETDCASTSWNGGRDGAAYWQDNSGCILEAKLTGDKWVTTDGIVGYAKWGSPLAAINWDEGKQIRVYAISDENQVVEFSYVPSPHHWGYKVLRDPAPPIRSDPMFSTHPKSRLAAICWYDGGDVTKPVNIRVYAQRKLNRILPPPRRL</sequence>
<dbReference type="InterPro" id="IPR012475">
    <property type="entry name" value="Fungal_lectin"/>
</dbReference>
<evidence type="ECO:0000256" key="1">
    <source>
        <dbReference type="ARBA" id="ARBA00009042"/>
    </source>
</evidence>
<dbReference type="Pfam" id="PF07938">
    <property type="entry name" value="Fungal_lectin"/>
    <property type="match status" value="1"/>
</dbReference>
<dbReference type="AlphaFoldDB" id="A0A9P8ICH0"/>
<gene>
    <name evidence="3" type="ORF">GP486_007132</name>
</gene>
<dbReference type="GO" id="GO:0008237">
    <property type="term" value="F:metallopeptidase activity"/>
    <property type="evidence" value="ECO:0007669"/>
    <property type="project" value="InterPro"/>
</dbReference>
<dbReference type="GO" id="GO:0006508">
    <property type="term" value="P:proteolysis"/>
    <property type="evidence" value="ECO:0007669"/>
    <property type="project" value="InterPro"/>
</dbReference>
<name>A0A9P8ICH0_9PEZI</name>
<dbReference type="Gene3D" id="3.40.390.10">
    <property type="entry name" value="Collagenase (Catalytic Domain)"/>
    <property type="match status" value="1"/>
</dbReference>
<dbReference type="InterPro" id="IPR006026">
    <property type="entry name" value="Peptidase_Metallo"/>
</dbReference>
<evidence type="ECO:0000313" key="4">
    <source>
        <dbReference type="Proteomes" id="UP000750711"/>
    </source>
</evidence>
<dbReference type="Gene3D" id="2.120.10.70">
    <property type="entry name" value="Fucose-specific lectin"/>
    <property type="match status" value="1"/>
</dbReference>
<accession>A0A9P8ICH0</accession>
<dbReference type="GO" id="GO:0008270">
    <property type="term" value="F:zinc ion binding"/>
    <property type="evidence" value="ECO:0007669"/>
    <property type="project" value="InterPro"/>
</dbReference>
<dbReference type="InterPro" id="IPR024079">
    <property type="entry name" value="MetalloPept_cat_dom_sf"/>
</dbReference>
<organism evidence="3 4">
    <name type="scientific">Trichoglossum hirsutum</name>
    <dbReference type="NCBI Taxonomy" id="265104"/>
    <lineage>
        <taxon>Eukaryota</taxon>
        <taxon>Fungi</taxon>
        <taxon>Dikarya</taxon>
        <taxon>Ascomycota</taxon>
        <taxon>Pezizomycotina</taxon>
        <taxon>Geoglossomycetes</taxon>
        <taxon>Geoglossales</taxon>
        <taxon>Geoglossaceae</taxon>
        <taxon>Trichoglossum</taxon>
    </lineage>
</organism>
<proteinExistence type="inferred from homology"/>
<dbReference type="SUPFAM" id="SSF55486">
    <property type="entry name" value="Metalloproteases ('zincins'), catalytic domain"/>
    <property type="match status" value="1"/>
</dbReference>
<dbReference type="Proteomes" id="UP000750711">
    <property type="component" value="Unassembled WGS sequence"/>
</dbReference>
<evidence type="ECO:0000313" key="3">
    <source>
        <dbReference type="EMBL" id="KAH0551649.1"/>
    </source>
</evidence>
<comment type="caution">
    <text evidence="3">The sequence shown here is derived from an EMBL/GenBank/DDBJ whole genome shotgun (WGS) entry which is preliminary data.</text>
</comment>
<dbReference type="EMBL" id="JAGHQM010001855">
    <property type="protein sequence ID" value="KAH0551649.1"/>
    <property type="molecule type" value="Genomic_DNA"/>
</dbReference>
<dbReference type="SUPFAM" id="SSF89372">
    <property type="entry name" value="Fucose-specific lectin"/>
    <property type="match status" value="1"/>
</dbReference>